<protein>
    <submittedName>
        <fullName evidence="1">Pyridine nucleotide transhydrogenase</fullName>
    </submittedName>
</protein>
<dbReference type="RefSeq" id="WP_157191660.1">
    <property type="nucleotide sequence ID" value="NZ_CP046621.1"/>
</dbReference>
<evidence type="ECO:0000313" key="2">
    <source>
        <dbReference type="Proteomes" id="UP000426235"/>
    </source>
</evidence>
<dbReference type="SUPFAM" id="SSF51735">
    <property type="entry name" value="NAD(P)-binding Rossmann-fold domains"/>
    <property type="match status" value="1"/>
</dbReference>
<evidence type="ECO:0000313" key="1">
    <source>
        <dbReference type="EMBL" id="QGW76528.1"/>
    </source>
</evidence>
<keyword evidence="2" id="KW-1185">Reference proteome</keyword>
<dbReference type="Proteomes" id="UP000426235">
    <property type="component" value="Chromosome"/>
</dbReference>
<dbReference type="Gene3D" id="3.40.50.720">
    <property type="entry name" value="NAD(P)-binding Rossmann-like Domain"/>
    <property type="match status" value="1"/>
</dbReference>
<dbReference type="AlphaFoldDB" id="A0A6I6H7V9"/>
<proteinExistence type="predicted"/>
<name>A0A6I6H7V9_9PSED</name>
<dbReference type="EMBL" id="CP046621">
    <property type="protein sequence ID" value="QGW76528.1"/>
    <property type="molecule type" value="Genomic_DNA"/>
</dbReference>
<dbReference type="InterPro" id="IPR036291">
    <property type="entry name" value="NAD(P)-bd_dom_sf"/>
</dbReference>
<organism evidence="1 2">
    <name type="scientific">Pseudomonas alkylphenolica</name>
    <dbReference type="NCBI Taxonomy" id="237609"/>
    <lineage>
        <taxon>Bacteria</taxon>
        <taxon>Pseudomonadati</taxon>
        <taxon>Pseudomonadota</taxon>
        <taxon>Gammaproteobacteria</taxon>
        <taxon>Pseudomonadales</taxon>
        <taxon>Pseudomonadaceae</taxon>
        <taxon>Pseudomonas</taxon>
    </lineage>
</organism>
<reference evidence="1" key="1">
    <citation type="submission" date="2019-12" db="EMBL/GenBank/DDBJ databases">
        <title>Hybrid Genome Assemblies of two High G+C Isolates from Undergraduate Microbiology Courses.</title>
        <authorList>
            <person name="Ne Ville C.J."/>
            <person name="Enright D."/>
            <person name="Hernandez I."/>
            <person name="Dodsworth J."/>
            <person name="Orwin P.M."/>
        </authorList>
    </citation>
    <scope>NUCLEOTIDE SEQUENCE [LARGE SCALE GENOMIC DNA]</scope>
    <source>
        <strain evidence="1">Neo</strain>
    </source>
</reference>
<gene>
    <name evidence="1" type="ORF">GPJ81_07485</name>
</gene>
<sequence length="264" mass="29088">MKNALIGFSGFVGGTLLKQTEFDSLYRSTNIGEIDGLAFDTVVCAGAPAQKWIANRDPEADQQKIDELIAHLATIQCKTFILISTVDVFKSAQGVDEDTVVDEQDLHAYGLNRRRLEKFVESHFSNYLIVRLPGLVGPGLRKNVIFDFLNDNSLEAIDSRGVFQFYPMVNLWFDIQASLNAGLKLIHLTAEPISVADVAKKGFGKPFENHLSNAAARYDMQTKHAAVFGVPGRYQYNARETVLAVRSYAQSDAPTVKANSGVKA</sequence>
<accession>A0A6I6H7V9</accession>